<protein>
    <submittedName>
        <fullName evidence="1">Integrating conjugative element protein, PFL_4693 family</fullName>
    </submittedName>
</protein>
<keyword evidence="2" id="KW-1185">Reference proteome</keyword>
<dbReference type="STRING" id="1441930.Z042_25705"/>
<reference evidence="1 2" key="2">
    <citation type="submission" date="2015-03" db="EMBL/GenBank/DDBJ databases">
        <authorList>
            <person name="Chan K.-G."/>
        </authorList>
    </citation>
    <scope>NUCLEOTIDE SEQUENCE [LARGE SCALE GENOMIC DNA]</scope>
    <source>
        <strain evidence="1 2">RB-25</strain>
    </source>
</reference>
<dbReference type="AlphaFoldDB" id="A0A0D4ZYQ1"/>
<dbReference type="KEGG" id="sfo:Z042_25705"/>
<proteinExistence type="predicted"/>
<evidence type="ECO:0000313" key="2">
    <source>
        <dbReference type="Proteomes" id="UP000019030"/>
    </source>
</evidence>
<accession>A0A0D4ZYQ1</accession>
<dbReference type="InterPro" id="IPR022293">
    <property type="entry name" value="Integrating-conj_element"/>
</dbReference>
<evidence type="ECO:0000313" key="1">
    <source>
        <dbReference type="EMBL" id="AJW28986.1"/>
    </source>
</evidence>
<dbReference type="eggNOG" id="COG0695">
    <property type="taxonomic scope" value="Bacteria"/>
</dbReference>
<organism evidence="1 2">
    <name type="scientific">Chania multitudinisentens RB-25</name>
    <dbReference type="NCBI Taxonomy" id="1441930"/>
    <lineage>
        <taxon>Bacteria</taxon>
        <taxon>Pseudomonadati</taxon>
        <taxon>Pseudomonadota</taxon>
        <taxon>Gammaproteobacteria</taxon>
        <taxon>Enterobacterales</taxon>
        <taxon>Yersiniaceae</taxon>
        <taxon>Chania</taxon>
    </lineage>
</organism>
<dbReference type="EMBL" id="CP007044">
    <property type="protein sequence ID" value="AJW28986.1"/>
    <property type="molecule type" value="Genomic_DNA"/>
</dbReference>
<dbReference type="HOGENOM" id="CLU_091013_0_1_6"/>
<sequence>MQGRRGQQSPHLDPLMVLGIEAQSAEERKRFAELSVQMEYRRVEAELAFQREYDAAWKRLYPNLLPIQGMGAAPTEGGRLAVFVRSDCGERCDKAIIGLLSRNVAFDVYLTDSGGRDAAVRQWAVSHRIPVEKVKAGDITLNHDGGRWLTLGNGAMPAVLKQGEDGVWVPAAY</sequence>
<reference evidence="1 2" key="1">
    <citation type="submission" date="2014-01" db="EMBL/GenBank/DDBJ databases">
        <title>Isolation of Serratia multitudinisentens RB-25 from Ex-Landfill site.</title>
        <authorList>
            <person name="Robson E.H.J."/>
        </authorList>
    </citation>
    <scope>NUCLEOTIDE SEQUENCE [LARGE SCALE GENOMIC DNA]</scope>
    <source>
        <strain evidence="1 2">RB-25</strain>
    </source>
</reference>
<dbReference type="NCBIfam" id="TIGR03759">
    <property type="entry name" value="conj_TIGR03759"/>
    <property type="match status" value="1"/>
</dbReference>
<dbReference type="Proteomes" id="UP000019030">
    <property type="component" value="Chromosome"/>
</dbReference>
<gene>
    <name evidence="1" type="ORF">Z042_25705</name>
</gene>
<name>A0A0D4ZYQ1_9GAMM</name>